<dbReference type="Proteomes" id="UP001160142">
    <property type="component" value="Unassembled WGS sequence"/>
</dbReference>
<evidence type="ECO:0000313" key="2">
    <source>
        <dbReference type="Proteomes" id="UP001160142"/>
    </source>
</evidence>
<dbReference type="InterPro" id="IPR043519">
    <property type="entry name" value="NT_sf"/>
</dbReference>
<dbReference type="Gene3D" id="3.30.460.10">
    <property type="entry name" value="Beta Polymerase, domain 2"/>
    <property type="match status" value="1"/>
</dbReference>
<dbReference type="EMBL" id="JARXVQ010000001">
    <property type="protein sequence ID" value="MDH6182256.1"/>
    <property type="molecule type" value="Genomic_DNA"/>
</dbReference>
<name>A0ABT6KQK1_9MICO</name>
<reference evidence="1 2" key="1">
    <citation type="submission" date="2023-04" db="EMBL/GenBank/DDBJ databases">
        <title>Genome Encyclopedia of Bacteria and Archaea VI: Functional Genomics of Type Strains.</title>
        <authorList>
            <person name="Whitman W."/>
        </authorList>
    </citation>
    <scope>NUCLEOTIDE SEQUENCE [LARGE SCALE GENOMIC DNA]</scope>
    <source>
        <strain evidence="1 2">SG_E_30_P1</strain>
    </source>
</reference>
<proteinExistence type="predicted"/>
<dbReference type="CDD" id="cd05403">
    <property type="entry name" value="NT_KNTase_like"/>
    <property type="match status" value="1"/>
</dbReference>
<accession>A0ABT6KQK1</accession>
<keyword evidence="2" id="KW-1185">Reference proteome</keyword>
<evidence type="ECO:0000313" key="1">
    <source>
        <dbReference type="EMBL" id="MDH6182256.1"/>
    </source>
</evidence>
<dbReference type="RefSeq" id="WP_322134540.1">
    <property type="nucleotide sequence ID" value="NZ_JARXVQ010000001.1"/>
</dbReference>
<comment type="caution">
    <text evidence="1">The sequence shown here is derived from an EMBL/GenBank/DDBJ whole genome shotgun (WGS) entry which is preliminary data.</text>
</comment>
<protein>
    <submittedName>
        <fullName evidence="1">Nucleotidyltransferase</fullName>
    </submittedName>
</protein>
<dbReference type="SUPFAM" id="SSF81301">
    <property type="entry name" value="Nucleotidyltransferase"/>
    <property type="match status" value="1"/>
</dbReference>
<sequence>MQFQNPFAVITPSADGDVLQVVARAPQAWHTSAAVARIAGTRSQEGVRLVLNRLVEQGIVEREADTQGHRFRLNLDHLASDAVIAIARQWETFLSRLTLEVESWNRPPLYGAVFGSAARQDMKATSDIDLFLVRPEGLTDDSWFENVTVLEHKASRWTGNDVRTLWMDGSEVSERVRETVLRDILRDGVRITGDPLWLRRVVGGSR</sequence>
<organism evidence="1 2">
    <name type="scientific">Antiquaquibacter oligotrophicus</name>
    <dbReference type="NCBI Taxonomy" id="2880260"/>
    <lineage>
        <taxon>Bacteria</taxon>
        <taxon>Bacillati</taxon>
        <taxon>Actinomycetota</taxon>
        <taxon>Actinomycetes</taxon>
        <taxon>Micrococcales</taxon>
        <taxon>Microbacteriaceae</taxon>
        <taxon>Antiquaquibacter</taxon>
    </lineage>
</organism>
<gene>
    <name evidence="1" type="ORF">M2152_002438</name>
</gene>